<gene>
    <name evidence="1" type="ORF">AVDCRST_MAG84-588</name>
</gene>
<name>A0A6J4KJR7_9CYAN</name>
<protein>
    <submittedName>
        <fullName evidence="1">Uncharacterized protein</fullName>
    </submittedName>
</protein>
<dbReference type="EMBL" id="CADCTZ010000085">
    <property type="protein sequence ID" value="CAA9308014.1"/>
    <property type="molecule type" value="Genomic_DNA"/>
</dbReference>
<accession>A0A6J4KJR7</accession>
<evidence type="ECO:0000313" key="1">
    <source>
        <dbReference type="EMBL" id="CAA9308014.1"/>
    </source>
</evidence>
<reference evidence="1" key="1">
    <citation type="submission" date="2020-02" db="EMBL/GenBank/DDBJ databases">
        <authorList>
            <person name="Meier V. D."/>
        </authorList>
    </citation>
    <scope>NUCLEOTIDE SEQUENCE</scope>
    <source>
        <strain evidence="1">AVDCRST_MAG84</strain>
    </source>
</reference>
<sequence>MTDRKKFCYKSPEASVEREKSFESSSQAPGLVSEVAFFNLKSKI</sequence>
<organism evidence="1">
    <name type="scientific">uncultured Microcoleus sp</name>
    <dbReference type="NCBI Taxonomy" id="259945"/>
    <lineage>
        <taxon>Bacteria</taxon>
        <taxon>Bacillati</taxon>
        <taxon>Cyanobacteriota</taxon>
        <taxon>Cyanophyceae</taxon>
        <taxon>Oscillatoriophycideae</taxon>
        <taxon>Oscillatoriales</taxon>
        <taxon>Microcoleaceae</taxon>
        <taxon>Microcoleus</taxon>
        <taxon>environmental samples</taxon>
    </lineage>
</organism>
<dbReference type="AlphaFoldDB" id="A0A6J4KJR7"/>
<proteinExistence type="predicted"/>